<dbReference type="RefSeq" id="WP_187709107.1">
    <property type="nucleotide sequence ID" value="NZ_CP060782.1"/>
</dbReference>
<keyword evidence="5 7" id="KW-1133">Transmembrane helix</keyword>
<evidence type="ECO:0000256" key="2">
    <source>
        <dbReference type="ARBA" id="ARBA00007430"/>
    </source>
</evidence>
<evidence type="ECO:0000256" key="7">
    <source>
        <dbReference type="SAM" id="Phobius"/>
    </source>
</evidence>
<feature type="transmembrane region" description="Helical" evidence="7">
    <location>
        <begin position="217"/>
        <end position="237"/>
    </location>
</feature>
<feature type="transmembrane region" description="Helical" evidence="7">
    <location>
        <begin position="257"/>
        <end position="282"/>
    </location>
</feature>
<comment type="subcellular location">
    <subcellularLocation>
        <location evidence="1">Cell membrane</location>
        <topology evidence="1">Multi-pass membrane protein</topology>
    </subcellularLocation>
</comment>
<evidence type="ECO:0000256" key="6">
    <source>
        <dbReference type="ARBA" id="ARBA00023136"/>
    </source>
</evidence>
<feature type="transmembrane region" description="Helical" evidence="7">
    <location>
        <begin position="174"/>
        <end position="196"/>
    </location>
</feature>
<evidence type="ECO:0000313" key="8">
    <source>
        <dbReference type="EMBL" id="QNP46154.1"/>
    </source>
</evidence>
<keyword evidence="4 7" id="KW-0812">Transmembrane</keyword>
<keyword evidence="3" id="KW-1003">Cell membrane</keyword>
<evidence type="ECO:0000256" key="5">
    <source>
        <dbReference type="ARBA" id="ARBA00022989"/>
    </source>
</evidence>
<accession>A0ABX6T9V2</accession>
<keyword evidence="9" id="KW-1185">Reference proteome</keyword>
<evidence type="ECO:0000313" key="9">
    <source>
        <dbReference type="Proteomes" id="UP000516105"/>
    </source>
</evidence>
<comment type="similarity">
    <text evidence="2">Belongs to the polysaccharide synthase family.</text>
</comment>
<dbReference type="Proteomes" id="UP000516105">
    <property type="component" value="Chromosome"/>
</dbReference>
<gene>
    <name evidence="8" type="ORF">H9L14_02530</name>
</gene>
<feature type="transmembrane region" description="Helical" evidence="7">
    <location>
        <begin position="149"/>
        <end position="168"/>
    </location>
</feature>
<evidence type="ECO:0000256" key="1">
    <source>
        <dbReference type="ARBA" id="ARBA00004651"/>
    </source>
</evidence>
<dbReference type="InterPro" id="IPR050833">
    <property type="entry name" value="Poly_Biosynth_Transport"/>
</dbReference>
<feature type="transmembrane region" description="Helical" evidence="7">
    <location>
        <begin position="324"/>
        <end position="342"/>
    </location>
</feature>
<organism evidence="8 9">
    <name type="scientific">Sphingomonas sediminicola</name>
    <dbReference type="NCBI Taxonomy" id="386874"/>
    <lineage>
        <taxon>Bacteria</taxon>
        <taxon>Pseudomonadati</taxon>
        <taxon>Pseudomonadota</taxon>
        <taxon>Alphaproteobacteria</taxon>
        <taxon>Sphingomonadales</taxon>
        <taxon>Sphingomonadaceae</taxon>
        <taxon>Sphingomonas</taxon>
    </lineage>
</organism>
<feature type="transmembrane region" description="Helical" evidence="7">
    <location>
        <begin position="294"/>
        <end position="318"/>
    </location>
</feature>
<dbReference type="PANTHER" id="PTHR30250:SF10">
    <property type="entry name" value="LIPOPOLYSACCHARIDE BIOSYNTHESIS PROTEIN WZXC"/>
    <property type="match status" value="1"/>
</dbReference>
<dbReference type="PANTHER" id="PTHR30250">
    <property type="entry name" value="PST FAMILY PREDICTED COLANIC ACID TRANSPORTER"/>
    <property type="match status" value="1"/>
</dbReference>
<sequence>MFLGVPKSIVVRLGWMSVGYGGAQLLRLANNVILARLLAPPIFGLMAVVNSIRTGVELLSDVGIMQNIVSNPRGDHPDFYDTAWTLQAVRGVVLAAICMALAVPLARFFEYPELAAILPVASLFFVFTGFDSTARPLIQKQLQVARINLFDIGIGVVSLVAHVVLAILTPTVWALVLGSVITGAATLIGSFLFIPGMRHRFMIDPESARQLLKFGKWVFLSSIVYFFAMNFDRLYFAKVISLSELGVYGIARSLADMVSLFVARASNFVLFPTVAAAGLAPPELRQKLLHGRRTLLLAAAVILGSFLAISGIVVDLLYDQRYQQAGLILPVLCVGVWFGILTSTNDSILMGWPAPPTPRFPTRRS</sequence>
<feature type="transmembrane region" description="Helical" evidence="7">
    <location>
        <begin position="115"/>
        <end position="137"/>
    </location>
</feature>
<evidence type="ECO:0000256" key="3">
    <source>
        <dbReference type="ARBA" id="ARBA00022475"/>
    </source>
</evidence>
<proteinExistence type="inferred from homology"/>
<dbReference type="Pfam" id="PF13440">
    <property type="entry name" value="Polysacc_synt_3"/>
    <property type="match status" value="1"/>
</dbReference>
<dbReference type="EMBL" id="CP060782">
    <property type="protein sequence ID" value="QNP46154.1"/>
    <property type="molecule type" value="Genomic_DNA"/>
</dbReference>
<evidence type="ECO:0000256" key="4">
    <source>
        <dbReference type="ARBA" id="ARBA00022692"/>
    </source>
</evidence>
<feature type="transmembrane region" description="Helical" evidence="7">
    <location>
        <begin position="88"/>
        <end position="109"/>
    </location>
</feature>
<name>A0ABX6T9V2_9SPHN</name>
<reference evidence="8 9" key="1">
    <citation type="submission" date="2020-08" db="EMBL/GenBank/DDBJ databases">
        <title>Genome sequence of Sphingomonas sediminicola KACC 15039T.</title>
        <authorList>
            <person name="Hyun D.-W."/>
            <person name="Bae J.-W."/>
        </authorList>
    </citation>
    <scope>NUCLEOTIDE SEQUENCE [LARGE SCALE GENOMIC DNA]</scope>
    <source>
        <strain evidence="8 9">KACC 15039</strain>
    </source>
</reference>
<keyword evidence="6 7" id="KW-0472">Membrane</keyword>
<protein>
    <submittedName>
        <fullName evidence="8">Oligosaccharide flippase family protein</fullName>
    </submittedName>
</protein>